<sequence length="222" mass="24249">MNSFDTIRALARQHHPDLDTRLAAHDGPKSPDALRAVPDDRWLAQMTRCVFQAGFVWKVIEAKWDGFEAAFEGFDPNRISFFSDDDIARLVSDERIVRNGQKITATVENARMVADLSAEHGGFGNFMAQWPRDDQAGLLALFKARGSRLSGMTGQYFLRFSGWDAWILSGDVGAALAREGVVDKPPTSKFAISKSAAAIAAWAKEGGCSQSEVSRVLALSVG</sequence>
<dbReference type="PANTHER" id="PTHR30037">
    <property type="entry name" value="DNA-3-METHYLADENINE GLYCOSYLASE 1"/>
    <property type="match status" value="1"/>
</dbReference>
<dbReference type="PANTHER" id="PTHR30037:SF3">
    <property type="entry name" value="BLR0857 PROTEIN"/>
    <property type="match status" value="1"/>
</dbReference>
<dbReference type="Gene3D" id="1.10.340.30">
    <property type="entry name" value="Hypothetical protein, domain 2"/>
    <property type="match status" value="1"/>
</dbReference>
<dbReference type="EMBL" id="RBIM01000003">
    <property type="protein sequence ID" value="RKR00256.1"/>
    <property type="molecule type" value="Genomic_DNA"/>
</dbReference>
<reference evidence="1 2" key="1">
    <citation type="submission" date="2018-10" db="EMBL/GenBank/DDBJ databases">
        <title>Genomic Encyclopedia of Type Strains, Phase IV (KMG-IV): sequencing the most valuable type-strain genomes for metagenomic binning, comparative biology and taxonomic classification.</title>
        <authorList>
            <person name="Goeker M."/>
        </authorList>
    </citation>
    <scope>NUCLEOTIDE SEQUENCE [LARGE SCALE GENOMIC DNA]</scope>
    <source>
        <strain evidence="1 2">DSM 4734</strain>
    </source>
</reference>
<dbReference type="SUPFAM" id="SSF48150">
    <property type="entry name" value="DNA-glycosylase"/>
    <property type="match status" value="1"/>
</dbReference>
<accession>A0A495DFF4</accession>
<proteinExistence type="predicted"/>
<comment type="caution">
    <text evidence="1">The sequence shown here is derived from an EMBL/GenBank/DDBJ whole genome shotgun (WGS) entry which is preliminary data.</text>
</comment>
<dbReference type="InterPro" id="IPR011257">
    <property type="entry name" value="DNA_glycosylase"/>
</dbReference>
<dbReference type="InterPro" id="IPR005019">
    <property type="entry name" value="Adenine_glyco"/>
</dbReference>
<dbReference type="GO" id="GO:0008725">
    <property type="term" value="F:DNA-3-methyladenine glycosylase activity"/>
    <property type="evidence" value="ECO:0007669"/>
    <property type="project" value="InterPro"/>
</dbReference>
<dbReference type="GO" id="GO:0006284">
    <property type="term" value="P:base-excision repair"/>
    <property type="evidence" value="ECO:0007669"/>
    <property type="project" value="InterPro"/>
</dbReference>
<dbReference type="Proteomes" id="UP000273675">
    <property type="component" value="Unassembled WGS sequence"/>
</dbReference>
<evidence type="ECO:0000313" key="2">
    <source>
        <dbReference type="Proteomes" id="UP000273675"/>
    </source>
</evidence>
<evidence type="ECO:0000313" key="1">
    <source>
        <dbReference type="EMBL" id="RKR00256.1"/>
    </source>
</evidence>
<name>A0A495DFF4_9PROT</name>
<dbReference type="InterPro" id="IPR052891">
    <property type="entry name" value="DNA-3mA_glycosylase"/>
</dbReference>
<protein>
    <submittedName>
        <fullName evidence="1">DNA-3-methyladenine glycosylase I</fullName>
    </submittedName>
</protein>
<dbReference type="OrthoDB" id="9795156at2"/>
<dbReference type="AlphaFoldDB" id="A0A495DFF4"/>
<dbReference type="Pfam" id="PF03352">
    <property type="entry name" value="Adenine_glyco"/>
    <property type="match status" value="1"/>
</dbReference>
<gene>
    <name evidence="1" type="ORF">C7435_1460</name>
</gene>
<dbReference type="RefSeq" id="WP_121210593.1">
    <property type="nucleotide sequence ID" value="NZ_RBIM01000003.1"/>
</dbReference>
<organism evidence="1 2">
    <name type="scientific">Maricaulis maris</name>
    <dbReference type="NCBI Taxonomy" id="74318"/>
    <lineage>
        <taxon>Bacteria</taxon>
        <taxon>Pseudomonadati</taxon>
        <taxon>Pseudomonadota</taxon>
        <taxon>Alphaproteobacteria</taxon>
        <taxon>Maricaulales</taxon>
        <taxon>Maricaulaceae</taxon>
        <taxon>Maricaulis</taxon>
    </lineage>
</organism>